<dbReference type="HOGENOM" id="CLU_2118578_0_0_0"/>
<reference evidence="1 2" key="1">
    <citation type="journal article" date="2011" name="J. Bacteriol.">
        <title>Genome sequence of the verrucomicrobium Opitutus terrae PB90-1, an abundant inhabitant of rice paddy soil ecosystems.</title>
        <authorList>
            <person name="van Passel M.W."/>
            <person name="Kant R."/>
            <person name="Palva A."/>
            <person name="Copeland A."/>
            <person name="Lucas S."/>
            <person name="Lapidus A."/>
            <person name="Glavina del Rio T."/>
            <person name="Pitluck S."/>
            <person name="Goltsman E."/>
            <person name="Clum A."/>
            <person name="Sun H."/>
            <person name="Schmutz J."/>
            <person name="Larimer F.W."/>
            <person name="Land M.L."/>
            <person name="Hauser L."/>
            <person name="Kyrpides N."/>
            <person name="Mikhailova N."/>
            <person name="Richardson P.P."/>
            <person name="Janssen P.H."/>
            <person name="de Vos W.M."/>
            <person name="Smidt H."/>
        </authorList>
    </citation>
    <scope>NUCLEOTIDE SEQUENCE [LARGE SCALE GENOMIC DNA]</scope>
    <source>
        <strain evidence="2">DSM 11246 / JCM 15787 / PB90-1</strain>
    </source>
</reference>
<evidence type="ECO:0000313" key="1">
    <source>
        <dbReference type="EMBL" id="ACB73418.1"/>
    </source>
</evidence>
<dbReference type="EMBL" id="CP001032">
    <property type="protein sequence ID" value="ACB73418.1"/>
    <property type="molecule type" value="Genomic_DNA"/>
</dbReference>
<protein>
    <submittedName>
        <fullName evidence="1">Uncharacterized protein</fullName>
    </submittedName>
</protein>
<accession>B1ZMG5</accession>
<keyword evidence="2" id="KW-1185">Reference proteome</keyword>
<organism evidence="1 2">
    <name type="scientific">Opitutus terrae (strain DSM 11246 / JCM 15787 / PB90-1)</name>
    <dbReference type="NCBI Taxonomy" id="452637"/>
    <lineage>
        <taxon>Bacteria</taxon>
        <taxon>Pseudomonadati</taxon>
        <taxon>Verrucomicrobiota</taxon>
        <taxon>Opitutia</taxon>
        <taxon>Opitutales</taxon>
        <taxon>Opitutaceae</taxon>
        <taxon>Opitutus</taxon>
    </lineage>
</organism>
<sequence length="114" mass="12808">MLWRGRFPRVGHRATAGDAWYRINDPASRKEVIGDDNNLHLGLRRAAGEAKPALQVLAELADLFSGDYRAAKRPARQAAGDPPAGSDGVQWLERMRDVVFRLRGARMRWGVWTL</sequence>
<dbReference type="Proteomes" id="UP000007013">
    <property type="component" value="Chromosome"/>
</dbReference>
<evidence type="ECO:0000313" key="2">
    <source>
        <dbReference type="Proteomes" id="UP000007013"/>
    </source>
</evidence>
<proteinExistence type="predicted"/>
<dbReference type="KEGG" id="ote:Oter_0127"/>
<dbReference type="AlphaFoldDB" id="B1ZMG5"/>
<gene>
    <name evidence="1" type="ordered locus">Oter_0127</name>
</gene>
<name>B1ZMG5_OPITP</name>